<dbReference type="GeneID" id="72184457"/>
<dbReference type="InterPro" id="IPR011989">
    <property type="entry name" value="ARM-like"/>
</dbReference>
<dbReference type="SMART" id="SM00567">
    <property type="entry name" value="EZ_HEAT"/>
    <property type="match status" value="5"/>
</dbReference>
<evidence type="ECO:0000313" key="2">
    <source>
        <dbReference type="EMBL" id="UPV75352.1"/>
    </source>
</evidence>
<dbReference type="Proteomes" id="UP000830729">
    <property type="component" value="Chromosome"/>
</dbReference>
<organism evidence="2 3">
    <name type="scientific">Halorussus limi</name>
    <dbReference type="NCBI Taxonomy" id="2938695"/>
    <lineage>
        <taxon>Archaea</taxon>
        <taxon>Methanobacteriati</taxon>
        <taxon>Methanobacteriota</taxon>
        <taxon>Stenosarchaea group</taxon>
        <taxon>Halobacteria</taxon>
        <taxon>Halobacteriales</taxon>
        <taxon>Haladaptataceae</taxon>
        <taxon>Halorussus</taxon>
    </lineage>
</organism>
<dbReference type="InterPro" id="IPR016024">
    <property type="entry name" value="ARM-type_fold"/>
</dbReference>
<feature type="region of interest" description="Disordered" evidence="1">
    <location>
        <begin position="222"/>
        <end position="318"/>
    </location>
</feature>
<keyword evidence="3" id="KW-1185">Reference proteome</keyword>
<dbReference type="Gene3D" id="1.25.10.10">
    <property type="entry name" value="Leucine-rich Repeat Variant"/>
    <property type="match status" value="2"/>
</dbReference>
<feature type="region of interest" description="Disordered" evidence="1">
    <location>
        <begin position="1"/>
        <end position="32"/>
    </location>
</feature>
<dbReference type="GO" id="GO:0016491">
    <property type="term" value="F:oxidoreductase activity"/>
    <property type="evidence" value="ECO:0007669"/>
    <property type="project" value="TreeGrafter"/>
</dbReference>
<dbReference type="SUPFAM" id="SSF48371">
    <property type="entry name" value="ARM repeat"/>
    <property type="match status" value="1"/>
</dbReference>
<dbReference type="InterPro" id="IPR004155">
    <property type="entry name" value="PBS_lyase_HEAT"/>
</dbReference>
<feature type="compositionally biased region" description="Basic and acidic residues" evidence="1">
    <location>
        <begin position="230"/>
        <end position="250"/>
    </location>
</feature>
<dbReference type="PANTHER" id="PTHR12697:SF5">
    <property type="entry name" value="DEOXYHYPUSINE HYDROXYLASE"/>
    <property type="match status" value="1"/>
</dbReference>
<reference evidence="2 3" key="1">
    <citation type="submission" date="2022-04" db="EMBL/GenBank/DDBJ databases">
        <title>Diverse halophilic archaea isolated from saline environments.</title>
        <authorList>
            <person name="Cui H.-L."/>
        </authorList>
    </citation>
    <scope>NUCLEOTIDE SEQUENCE [LARGE SCALE GENOMIC DNA]</scope>
    <source>
        <strain evidence="2 3">XZYJT49</strain>
    </source>
</reference>
<feature type="compositionally biased region" description="Gly residues" evidence="1">
    <location>
        <begin position="275"/>
        <end position="294"/>
    </location>
</feature>
<name>A0A8U0HW79_9EURY</name>
<gene>
    <name evidence="2" type="ORF">M0R89_04620</name>
</gene>
<dbReference type="AlphaFoldDB" id="A0A8U0HW79"/>
<feature type="compositionally biased region" description="Pro residues" evidence="1">
    <location>
        <begin position="309"/>
        <end position="318"/>
    </location>
</feature>
<dbReference type="PANTHER" id="PTHR12697">
    <property type="entry name" value="PBS LYASE HEAT-LIKE PROTEIN"/>
    <property type="match status" value="1"/>
</dbReference>
<proteinExistence type="predicted"/>
<dbReference type="RefSeq" id="WP_248651394.1">
    <property type="nucleotide sequence ID" value="NZ_CP096659.1"/>
</dbReference>
<accession>A0A8U0HW79</accession>
<evidence type="ECO:0000313" key="3">
    <source>
        <dbReference type="Proteomes" id="UP000830729"/>
    </source>
</evidence>
<sequence>MSEQYKNRSARARSPTRDGGDETDLRRLLDSPDEYERRDAALALVDAAESAGIDDETASALADRLAEGDSEDVRQFAVEALGVAGPDAPADAVTAIRDALDADDDEWVRAEAVVALSRVAPRADELAAALEDDSGWVRRNAVIALGKTERATFGDLTDRIKNDPHPAVREYAARYLGECAERADADAEDAPGGDESVSEAVRLLAAVLARDPEAFVRAKAAESLGGLATDRAERALETHGVTDRSDDVKRTAKRALAAARGVDPDQLDVEIDDGPPGGGPQAPGETPGGPGPTGGPENRPTGGPGGRPGGPPNDPTER</sequence>
<protein>
    <submittedName>
        <fullName evidence="2">HEAT repeat domain-containing protein</fullName>
    </submittedName>
</protein>
<evidence type="ECO:0000256" key="1">
    <source>
        <dbReference type="SAM" id="MobiDB-lite"/>
    </source>
</evidence>
<dbReference type="Pfam" id="PF13646">
    <property type="entry name" value="HEAT_2"/>
    <property type="match status" value="2"/>
</dbReference>
<feature type="compositionally biased region" description="Basic and acidic residues" evidence="1">
    <location>
        <begin position="15"/>
        <end position="32"/>
    </location>
</feature>
<dbReference type="KEGG" id="halx:M0R89_04620"/>
<dbReference type="EMBL" id="CP096659">
    <property type="protein sequence ID" value="UPV75352.1"/>
    <property type="molecule type" value="Genomic_DNA"/>
</dbReference>